<dbReference type="AlphaFoldDB" id="A0A1F5LVJ7"/>
<dbReference type="Proteomes" id="UP000177622">
    <property type="component" value="Unassembled WGS sequence"/>
</dbReference>
<gene>
    <name evidence="1" type="ORF">PENARI_c002G09584</name>
</gene>
<name>A0A1F5LVJ7_PENAI</name>
<evidence type="ECO:0000313" key="1">
    <source>
        <dbReference type="EMBL" id="OGE57173.1"/>
    </source>
</evidence>
<reference evidence="1 2" key="1">
    <citation type="journal article" date="2016" name="Sci. Rep.">
        <title>Penicillium arizonense, a new, genome sequenced fungal species, reveals a high chemical diversity in secreted metabolites.</title>
        <authorList>
            <person name="Grijseels S."/>
            <person name="Nielsen J.C."/>
            <person name="Randelovic M."/>
            <person name="Nielsen J."/>
            <person name="Nielsen K.F."/>
            <person name="Workman M."/>
            <person name="Frisvad J.C."/>
        </authorList>
    </citation>
    <scope>NUCLEOTIDE SEQUENCE [LARGE SCALE GENOMIC DNA]</scope>
    <source>
        <strain evidence="1 2">CBS 141311</strain>
    </source>
</reference>
<protein>
    <submittedName>
        <fullName evidence="1">Uncharacterized protein</fullName>
    </submittedName>
</protein>
<evidence type="ECO:0000313" key="2">
    <source>
        <dbReference type="Proteomes" id="UP000177622"/>
    </source>
</evidence>
<dbReference type="EMBL" id="LXJU01000002">
    <property type="protein sequence ID" value="OGE57173.1"/>
    <property type="molecule type" value="Genomic_DNA"/>
</dbReference>
<organism evidence="1 2">
    <name type="scientific">Penicillium arizonense</name>
    <dbReference type="NCBI Taxonomy" id="1835702"/>
    <lineage>
        <taxon>Eukaryota</taxon>
        <taxon>Fungi</taxon>
        <taxon>Dikarya</taxon>
        <taxon>Ascomycota</taxon>
        <taxon>Pezizomycotina</taxon>
        <taxon>Eurotiomycetes</taxon>
        <taxon>Eurotiomycetidae</taxon>
        <taxon>Eurotiales</taxon>
        <taxon>Aspergillaceae</taxon>
        <taxon>Penicillium</taxon>
    </lineage>
</organism>
<dbReference type="GeneID" id="34572536"/>
<keyword evidence="2" id="KW-1185">Reference proteome</keyword>
<dbReference type="RefSeq" id="XP_022492600.1">
    <property type="nucleotide sequence ID" value="XM_022627802.1"/>
</dbReference>
<comment type="caution">
    <text evidence="1">The sequence shown here is derived from an EMBL/GenBank/DDBJ whole genome shotgun (WGS) entry which is preliminary data.</text>
</comment>
<proteinExistence type="predicted"/>
<accession>A0A1F5LVJ7</accession>
<sequence>MLIVACVQPFDSPLAAYHCLQESRESYSMVLGSGLQNVMYGSSAPQREGIKSKLASCCAPTDAPEIVIDRVIKECNTFLENVAKSIRFEDAEMFCY</sequence>